<comment type="similarity">
    <text evidence="6">Belongs to the cytochrome P450 family.</text>
</comment>
<comment type="cofactor">
    <cofactor evidence="1 5">
        <name>heme</name>
        <dbReference type="ChEBI" id="CHEBI:30413"/>
    </cofactor>
</comment>
<evidence type="ECO:0000313" key="7">
    <source>
        <dbReference type="EMBL" id="KAJ4390102.1"/>
    </source>
</evidence>
<comment type="caution">
    <text evidence="7">The sequence shown here is derived from an EMBL/GenBank/DDBJ whole genome shotgun (WGS) entry which is preliminary data.</text>
</comment>
<keyword evidence="6" id="KW-0503">Monooxygenase</keyword>
<organism evidence="7 8">
    <name type="scientific">Gnomoniopsis smithogilvyi</name>
    <dbReference type="NCBI Taxonomy" id="1191159"/>
    <lineage>
        <taxon>Eukaryota</taxon>
        <taxon>Fungi</taxon>
        <taxon>Dikarya</taxon>
        <taxon>Ascomycota</taxon>
        <taxon>Pezizomycotina</taxon>
        <taxon>Sordariomycetes</taxon>
        <taxon>Sordariomycetidae</taxon>
        <taxon>Diaporthales</taxon>
        <taxon>Gnomoniaceae</taxon>
        <taxon>Gnomoniopsis</taxon>
    </lineage>
</organism>
<dbReference type="GO" id="GO:0005506">
    <property type="term" value="F:iron ion binding"/>
    <property type="evidence" value="ECO:0007669"/>
    <property type="project" value="InterPro"/>
</dbReference>
<dbReference type="Proteomes" id="UP001140453">
    <property type="component" value="Unassembled WGS sequence"/>
</dbReference>
<protein>
    <recommendedName>
        <fullName evidence="9">Cytochrome P450</fullName>
    </recommendedName>
</protein>
<evidence type="ECO:0000256" key="6">
    <source>
        <dbReference type="RuleBase" id="RU000461"/>
    </source>
</evidence>
<dbReference type="InterPro" id="IPR001128">
    <property type="entry name" value="Cyt_P450"/>
</dbReference>
<sequence>MHDKYGPLIRISPDELHCADVDFSDEIFAIGTRKRNKPAHQVNGTVLTIAEFGTIDHDLHRSRRAPVAKFFSRSNVAQLEGEIKEFVQLLCDKLLRESGRQPVELKAAYSCFTADVVSSYAFGQSIGFLNQPLFTPNFKESTESALKTCHVFRWFPILKNLDKLATTFVDYLPADLALLVRTMQIELPERIVKIRDAVDAGLLNTRDRHTIFGEILTDEATESKEKGTERLAIEAFAIMGAGTETTAATLSLITYQILKHPEILDKLIAELEQNGLINDPRGLPSFLELERLPYLGAVIKEGLRLSYGVSSRTARIATEEDLVYRGEWNKKDVEYIIPRGYGVGMSTVVTHHNESIFPDSHRFLPERWLDDQNKPDKGLMAFGKGSRRCLASNLAITEIHFTVVALAIRVWPRMSLFETSDEDLAYDHDMFVPMPKKGSMGLRVTIS</sequence>
<keyword evidence="8" id="KW-1185">Reference proteome</keyword>
<dbReference type="PANTHER" id="PTHR24305">
    <property type="entry name" value="CYTOCHROME P450"/>
    <property type="match status" value="1"/>
</dbReference>
<evidence type="ECO:0000256" key="4">
    <source>
        <dbReference type="ARBA" id="ARBA00023004"/>
    </source>
</evidence>
<dbReference type="AlphaFoldDB" id="A0A9W8YQA6"/>
<dbReference type="PRINTS" id="PR00463">
    <property type="entry name" value="EP450I"/>
</dbReference>
<feature type="binding site" description="axial binding residue" evidence="5">
    <location>
        <position position="389"/>
    </location>
    <ligand>
        <name>heme</name>
        <dbReference type="ChEBI" id="CHEBI:30413"/>
    </ligand>
    <ligandPart>
        <name>Fe</name>
        <dbReference type="ChEBI" id="CHEBI:18248"/>
    </ligandPart>
</feature>
<dbReference type="InterPro" id="IPR017972">
    <property type="entry name" value="Cyt_P450_CS"/>
</dbReference>
<dbReference type="Pfam" id="PF00067">
    <property type="entry name" value="p450"/>
    <property type="match status" value="1"/>
</dbReference>
<keyword evidence="3 5" id="KW-0479">Metal-binding</keyword>
<evidence type="ECO:0000313" key="8">
    <source>
        <dbReference type="Proteomes" id="UP001140453"/>
    </source>
</evidence>
<keyword evidence="2 5" id="KW-0349">Heme</keyword>
<evidence type="ECO:0000256" key="1">
    <source>
        <dbReference type="ARBA" id="ARBA00001971"/>
    </source>
</evidence>
<evidence type="ECO:0000256" key="3">
    <source>
        <dbReference type="ARBA" id="ARBA00022723"/>
    </source>
</evidence>
<dbReference type="SUPFAM" id="SSF48264">
    <property type="entry name" value="Cytochrome P450"/>
    <property type="match status" value="1"/>
</dbReference>
<evidence type="ECO:0000256" key="2">
    <source>
        <dbReference type="ARBA" id="ARBA00022617"/>
    </source>
</evidence>
<dbReference type="PROSITE" id="PS00086">
    <property type="entry name" value="CYTOCHROME_P450"/>
    <property type="match status" value="1"/>
</dbReference>
<proteinExistence type="inferred from homology"/>
<dbReference type="GO" id="GO:0016705">
    <property type="term" value="F:oxidoreductase activity, acting on paired donors, with incorporation or reduction of molecular oxygen"/>
    <property type="evidence" value="ECO:0007669"/>
    <property type="project" value="InterPro"/>
</dbReference>
<dbReference type="GO" id="GO:0020037">
    <property type="term" value="F:heme binding"/>
    <property type="evidence" value="ECO:0007669"/>
    <property type="project" value="InterPro"/>
</dbReference>
<name>A0A9W8YQA6_9PEZI</name>
<evidence type="ECO:0000256" key="5">
    <source>
        <dbReference type="PIRSR" id="PIRSR602401-1"/>
    </source>
</evidence>
<dbReference type="PANTHER" id="PTHR24305:SF147">
    <property type="entry name" value="P450, PUTATIVE (EUROFUNG)-RELATED"/>
    <property type="match status" value="1"/>
</dbReference>
<keyword evidence="4 5" id="KW-0408">Iron</keyword>
<dbReference type="OrthoDB" id="3945418at2759"/>
<accession>A0A9W8YQA6</accession>
<dbReference type="InterPro" id="IPR050121">
    <property type="entry name" value="Cytochrome_P450_monoxygenase"/>
</dbReference>
<dbReference type="InterPro" id="IPR002401">
    <property type="entry name" value="Cyt_P450_E_grp-I"/>
</dbReference>
<dbReference type="InterPro" id="IPR036396">
    <property type="entry name" value="Cyt_P450_sf"/>
</dbReference>
<gene>
    <name evidence="7" type="ORF">N0V93_007575</name>
</gene>
<reference evidence="7" key="1">
    <citation type="submission" date="2022-10" db="EMBL/GenBank/DDBJ databases">
        <title>Tapping the CABI collections for fungal endophytes: first genome assemblies for Collariella, Neodidymelliopsis, Ascochyta clinopodiicola, Didymella pomorum, Didymosphaeria variabile, Neocosmospora piperis and Neocucurbitaria cava.</title>
        <authorList>
            <person name="Hill R."/>
        </authorList>
    </citation>
    <scope>NUCLEOTIDE SEQUENCE</scope>
    <source>
        <strain evidence="7">IMI 355082</strain>
    </source>
</reference>
<dbReference type="Gene3D" id="1.10.630.10">
    <property type="entry name" value="Cytochrome P450"/>
    <property type="match status" value="1"/>
</dbReference>
<dbReference type="EMBL" id="JAPEVB010000004">
    <property type="protein sequence ID" value="KAJ4390102.1"/>
    <property type="molecule type" value="Genomic_DNA"/>
</dbReference>
<evidence type="ECO:0008006" key="9">
    <source>
        <dbReference type="Google" id="ProtNLM"/>
    </source>
</evidence>
<dbReference type="PRINTS" id="PR00385">
    <property type="entry name" value="P450"/>
</dbReference>
<keyword evidence="6" id="KW-0560">Oxidoreductase</keyword>
<dbReference type="CDD" id="cd11062">
    <property type="entry name" value="CYP58-like"/>
    <property type="match status" value="1"/>
</dbReference>
<dbReference type="GO" id="GO:0004497">
    <property type="term" value="F:monooxygenase activity"/>
    <property type="evidence" value="ECO:0007669"/>
    <property type="project" value="UniProtKB-KW"/>
</dbReference>